<organism evidence="4 5">
    <name type="scientific">Daphnia magna</name>
    <dbReference type="NCBI Taxonomy" id="35525"/>
    <lineage>
        <taxon>Eukaryota</taxon>
        <taxon>Metazoa</taxon>
        <taxon>Ecdysozoa</taxon>
        <taxon>Arthropoda</taxon>
        <taxon>Crustacea</taxon>
        <taxon>Branchiopoda</taxon>
        <taxon>Diplostraca</taxon>
        <taxon>Cladocera</taxon>
        <taxon>Anomopoda</taxon>
        <taxon>Daphniidae</taxon>
        <taxon>Daphnia</taxon>
    </lineage>
</organism>
<feature type="coiled-coil region" evidence="1">
    <location>
        <begin position="151"/>
        <end position="206"/>
    </location>
</feature>
<evidence type="ECO:0000256" key="2">
    <source>
        <dbReference type="SAM" id="MobiDB-lite"/>
    </source>
</evidence>
<dbReference type="Pfam" id="PF18701">
    <property type="entry name" value="DUF5641"/>
    <property type="match status" value="1"/>
</dbReference>
<comment type="caution">
    <text evidence="4">The sequence shown here is derived from an EMBL/GenBank/DDBJ whole genome shotgun (WGS) entry which is preliminary data.</text>
</comment>
<gene>
    <name evidence="4" type="ORF">APZ42_025002</name>
</gene>
<proteinExistence type="predicted"/>
<evidence type="ECO:0000256" key="1">
    <source>
        <dbReference type="SAM" id="Coils"/>
    </source>
</evidence>
<dbReference type="PANTHER" id="PTHR47331">
    <property type="entry name" value="PHD-TYPE DOMAIN-CONTAINING PROTEIN"/>
    <property type="match status" value="1"/>
</dbReference>
<feature type="domain" description="DUF5641" evidence="3">
    <location>
        <begin position="546"/>
        <end position="620"/>
    </location>
</feature>
<sequence>MVDASGGDDQLNISGNPARPSSRTMDVYPNHTDRFPPLNDVFALKQQRITEKSRLTKSAGKISKHMLDRGSRTILKNLRAEFSAQVNQCMTVQNNYCSAKRSIEDEDKRWVEEININTKLIFDNIDSYIINTSRPPSSATPDYNKVHSDKVEKVQLAAKLLEDTNEKFRSELLAERKKAQKGYDEAKEKQCLLLQEQDERQKTEQNLKKKIDFFSTNNKRMTQMINPLPTLQKGEATSNKINFQQWTAKNADLQSTKTVELGHLIRNTRSVFRFPKMDLKPYDGDSKKFARFNRDFPGFSSFRCPTHNNRKNGNIKMIVISRNQEWPGRFTKQSVFTITKAKMMAKHCQISTATPPTHKHGQKQGRQPENKAKHPPKISSINQKPTAPTPKAVKFGEVNTPKTLTCLLYREDHRLAQCKQFPSLSVAKRDNMIKQWGCCPRCFSKGHVPAIPPAAQHFGDSWERLIKSAKTVLRGILNERSVNDDVLLTAIVGAEVLRNSRPLTHGSFNPDNLEALTPNHFLLLRAHPGSNLDFPLEAQPSSHKWHQHAQQLITHFWNRWLHEYVPNQIERRKWLRERRNLAVGDLVLVVTANSPRGYWPIGRVVNVYQGPDGFIRSADV</sequence>
<feature type="region of interest" description="Disordered" evidence="2">
    <location>
        <begin position="352"/>
        <end position="394"/>
    </location>
</feature>
<name>A0A164TJE5_9CRUS</name>
<evidence type="ECO:0000313" key="4">
    <source>
        <dbReference type="EMBL" id="KZS10507.1"/>
    </source>
</evidence>
<evidence type="ECO:0000259" key="3">
    <source>
        <dbReference type="Pfam" id="PF18701"/>
    </source>
</evidence>
<dbReference type="AlphaFoldDB" id="A0A164TJE5"/>
<dbReference type="STRING" id="35525.A0A164TJE5"/>
<evidence type="ECO:0000313" key="5">
    <source>
        <dbReference type="Proteomes" id="UP000076858"/>
    </source>
</evidence>
<dbReference type="EMBL" id="LRGB01001784">
    <property type="protein sequence ID" value="KZS10507.1"/>
    <property type="molecule type" value="Genomic_DNA"/>
</dbReference>
<dbReference type="InterPro" id="IPR040676">
    <property type="entry name" value="DUF5641"/>
</dbReference>
<accession>A0A164TJE5</accession>
<keyword evidence="5" id="KW-1185">Reference proteome</keyword>
<protein>
    <recommendedName>
        <fullName evidence="3">DUF5641 domain-containing protein</fullName>
    </recommendedName>
</protein>
<reference evidence="4 5" key="1">
    <citation type="submission" date="2016-03" db="EMBL/GenBank/DDBJ databases">
        <title>EvidentialGene: Evidence-directed Construction of Genes on Genomes.</title>
        <authorList>
            <person name="Gilbert D.G."/>
            <person name="Choi J.-H."/>
            <person name="Mockaitis K."/>
            <person name="Colbourne J."/>
            <person name="Pfrender M."/>
        </authorList>
    </citation>
    <scope>NUCLEOTIDE SEQUENCE [LARGE SCALE GENOMIC DNA]</scope>
    <source>
        <strain evidence="4 5">Xinb3</strain>
        <tissue evidence="4">Complete organism</tissue>
    </source>
</reference>
<dbReference type="PANTHER" id="PTHR47331:SF1">
    <property type="entry name" value="GAG-LIKE PROTEIN"/>
    <property type="match status" value="1"/>
</dbReference>
<feature type="compositionally biased region" description="Polar residues" evidence="2">
    <location>
        <begin position="11"/>
        <end position="24"/>
    </location>
</feature>
<dbReference type="Proteomes" id="UP000076858">
    <property type="component" value="Unassembled WGS sequence"/>
</dbReference>
<dbReference type="OrthoDB" id="8033604at2759"/>
<keyword evidence="1" id="KW-0175">Coiled coil</keyword>
<feature type="region of interest" description="Disordered" evidence="2">
    <location>
        <begin position="1"/>
        <end position="25"/>
    </location>
</feature>